<feature type="signal peptide" evidence="2">
    <location>
        <begin position="1"/>
        <end position="23"/>
    </location>
</feature>
<reference evidence="4 5" key="1">
    <citation type="submission" date="2020-10" db="EMBL/GenBank/DDBJ databases">
        <title>Plant Genome Project.</title>
        <authorList>
            <person name="Zhang R.-G."/>
        </authorList>
    </citation>
    <scope>NUCLEOTIDE SEQUENCE [LARGE SCALE GENOMIC DNA]</scope>
    <source>
        <strain evidence="4">FAFU-HL-1</strain>
        <tissue evidence="4">Leaf</tissue>
    </source>
</reference>
<dbReference type="CDD" id="cd05467">
    <property type="entry name" value="CBM20"/>
    <property type="match status" value="1"/>
</dbReference>
<dbReference type="Proteomes" id="UP000657918">
    <property type="component" value="Chromosome 16"/>
</dbReference>
<feature type="chain" id="PRO_5032456388" description="CBM20 domain-containing protein" evidence="2">
    <location>
        <begin position="24"/>
        <end position="439"/>
    </location>
</feature>
<organism evidence="4 5">
    <name type="scientific">Salix dunnii</name>
    <dbReference type="NCBI Taxonomy" id="1413687"/>
    <lineage>
        <taxon>Eukaryota</taxon>
        <taxon>Viridiplantae</taxon>
        <taxon>Streptophyta</taxon>
        <taxon>Embryophyta</taxon>
        <taxon>Tracheophyta</taxon>
        <taxon>Spermatophyta</taxon>
        <taxon>Magnoliopsida</taxon>
        <taxon>eudicotyledons</taxon>
        <taxon>Gunneridae</taxon>
        <taxon>Pentapetalae</taxon>
        <taxon>rosids</taxon>
        <taxon>fabids</taxon>
        <taxon>Malpighiales</taxon>
        <taxon>Salicaceae</taxon>
        <taxon>Saliceae</taxon>
        <taxon>Salix</taxon>
    </lineage>
</organism>
<gene>
    <name evidence="4" type="ORF">SADUNF_Sadunf16G0096400</name>
</gene>
<comment type="caution">
    <text evidence="4">The sequence shown here is derived from an EMBL/GenBank/DDBJ whole genome shotgun (WGS) entry which is preliminary data.</text>
</comment>
<evidence type="ECO:0000313" key="4">
    <source>
        <dbReference type="EMBL" id="KAF9665188.1"/>
    </source>
</evidence>
<dbReference type="Gene3D" id="2.60.40.10">
    <property type="entry name" value="Immunoglobulins"/>
    <property type="match status" value="1"/>
</dbReference>
<protein>
    <recommendedName>
        <fullName evidence="3">CBM20 domain-containing protein</fullName>
    </recommendedName>
</protein>
<dbReference type="PANTHER" id="PTHR15048:SF0">
    <property type="entry name" value="STARCH-BINDING DOMAIN-CONTAINING PROTEIN 1"/>
    <property type="match status" value="1"/>
</dbReference>
<keyword evidence="5" id="KW-1185">Reference proteome</keyword>
<dbReference type="InterPro" id="IPR013783">
    <property type="entry name" value="Ig-like_fold"/>
</dbReference>
<dbReference type="GO" id="GO:0016020">
    <property type="term" value="C:membrane"/>
    <property type="evidence" value="ECO:0007669"/>
    <property type="project" value="TreeGrafter"/>
</dbReference>
<dbReference type="SUPFAM" id="SSF49452">
    <property type="entry name" value="Starch-binding domain-like"/>
    <property type="match status" value="1"/>
</dbReference>
<dbReference type="Pfam" id="PF00686">
    <property type="entry name" value="CBM_20"/>
    <property type="match status" value="1"/>
</dbReference>
<keyword evidence="2" id="KW-0732">Signal</keyword>
<evidence type="ECO:0000256" key="2">
    <source>
        <dbReference type="SAM" id="SignalP"/>
    </source>
</evidence>
<name>A0A835J7W9_9ROSI</name>
<dbReference type="PANTHER" id="PTHR15048">
    <property type="entry name" value="STARCH-BINDING DOMAIN-CONTAINING PROTEIN 1"/>
    <property type="match status" value="1"/>
</dbReference>
<feature type="compositionally biased region" description="Basic and acidic residues" evidence="1">
    <location>
        <begin position="328"/>
        <end position="353"/>
    </location>
</feature>
<feature type="region of interest" description="Disordered" evidence="1">
    <location>
        <begin position="309"/>
        <end position="355"/>
    </location>
</feature>
<proteinExistence type="predicted"/>
<feature type="compositionally biased region" description="Basic and acidic residues" evidence="1">
    <location>
        <begin position="369"/>
        <end position="388"/>
    </location>
</feature>
<dbReference type="FunFam" id="2.60.40.10:FF:000552">
    <property type="entry name" value="Related to glucoamylase"/>
    <property type="match status" value="1"/>
</dbReference>
<dbReference type="SMART" id="SM01065">
    <property type="entry name" value="CBM_2"/>
    <property type="match status" value="1"/>
</dbReference>
<accession>A0A835J7W9</accession>
<feature type="region of interest" description="Disordered" evidence="1">
    <location>
        <begin position="369"/>
        <end position="409"/>
    </location>
</feature>
<dbReference type="AlphaFoldDB" id="A0A835J7W9"/>
<feature type="compositionally biased region" description="Basic and acidic residues" evidence="1">
    <location>
        <begin position="396"/>
        <end position="409"/>
    </location>
</feature>
<dbReference type="GO" id="GO:2001070">
    <property type="term" value="F:starch binding"/>
    <property type="evidence" value="ECO:0007669"/>
    <property type="project" value="InterPro"/>
</dbReference>
<evidence type="ECO:0000256" key="1">
    <source>
        <dbReference type="SAM" id="MobiDB-lite"/>
    </source>
</evidence>
<dbReference type="InterPro" id="IPR002044">
    <property type="entry name" value="CBM20"/>
</dbReference>
<feature type="domain" description="CBM20" evidence="3">
    <location>
        <begin position="33"/>
        <end position="135"/>
    </location>
</feature>
<dbReference type="PROSITE" id="PS51166">
    <property type="entry name" value="CBM20"/>
    <property type="match status" value="1"/>
</dbReference>
<dbReference type="EMBL" id="JADGMS010000016">
    <property type="protein sequence ID" value="KAF9665188.1"/>
    <property type="molecule type" value="Genomic_DNA"/>
</dbReference>
<evidence type="ECO:0000313" key="5">
    <source>
        <dbReference type="Proteomes" id="UP000657918"/>
    </source>
</evidence>
<evidence type="ECO:0000259" key="3">
    <source>
        <dbReference type="PROSITE" id="PS51166"/>
    </source>
</evidence>
<sequence>MQHGRRLSIKILLMLAYIWEVDLEGEDAQNQETNEAKTVHVKFQLRKECSFGEQFTIVGDDPLLGLWDPESGIPLNWSDGHLWTVELDIPVGQSIQFKFILKGTAEKIFWQPGPDRILQTWETSNTIVVKEDWEDATLQKITEEEPSANGSEEPAVNPELLIVSENLIYQKEELVSDMNNAEVTVDVSSNPEKKPSQVTYKKPIAADNISPVQEKPLAIVADNINDAEGTSAVNVSNAELGEKRTIHQEEEQRTISSKSTVNREEVVRNDDAPTAINSANSDVQGSPVTLGGDAVLIPDLSTASAIPSEAATDNEGERNHAFDASVGVDEKNNNLPELDEKREAGDEPLREETMNGFNDEEHDNMIMHKPLLKEEKRDIDDRTHREESINGLDDDEQHRHDFSYKPRAKEEKKQEFVRHCVVQNDLHWIQKLLTNLGLL</sequence>
<dbReference type="InterPro" id="IPR013784">
    <property type="entry name" value="Carb-bd-like_fold"/>
</dbReference>
<dbReference type="OrthoDB" id="550577at2759"/>